<dbReference type="EMBL" id="MU128914">
    <property type="protein sequence ID" value="KAF9519977.1"/>
    <property type="molecule type" value="Genomic_DNA"/>
</dbReference>
<proteinExistence type="predicted"/>
<comment type="caution">
    <text evidence="1">The sequence shown here is derived from an EMBL/GenBank/DDBJ whole genome shotgun (WGS) entry which is preliminary data.</text>
</comment>
<reference evidence="1" key="1">
    <citation type="journal article" date="2020" name="Nat. Commun.">
        <title>Large-scale genome sequencing of mycorrhizal fungi provides insights into the early evolution of symbiotic traits.</title>
        <authorList>
            <person name="Miyauchi S."/>
            <person name="Kiss E."/>
            <person name="Kuo A."/>
            <person name="Drula E."/>
            <person name="Kohler A."/>
            <person name="Sanchez-Garcia M."/>
            <person name="Morin E."/>
            <person name="Andreopoulos B."/>
            <person name="Barry K.W."/>
            <person name="Bonito G."/>
            <person name="Buee M."/>
            <person name="Carver A."/>
            <person name="Chen C."/>
            <person name="Cichocki N."/>
            <person name="Clum A."/>
            <person name="Culley D."/>
            <person name="Crous P.W."/>
            <person name="Fauchery L."/>
            <person name="Girlanda M."/>
            <person name="Hayes R.D."/>
            <person name="Keri Z."/>
            <person name="LaButti K."/>
            <person name="Lipzen A."/>
            <person name="Lombard V."/>
            <person name="Magnuson J."/>
            <person name="Maillard F."/>
            <person name="Murat C."/>
            <person name="Nolan M."/>
            <person name="Ohm R.A."/>
            <person name="Pangilinan J."/>
            <person name="Pereira M.F."/>
            <person name="Perotto S."/>
            <person name="Peter M."/>
            <person name="Pfister S."/>
            <person name="Riley R."/>
            <person name="Sitrit Y."/>
            <person name="Stielow J.B."/>
            <person name="Szollosi G."/>
            <person name="Zifcakova L."/>
            <person name="Stursova M."/>
            <person name="Spatafora J.W."/>
            <person name="Tedersoo L."/>
            <person name="Vaario L.M."/>
            <person name="Yamada A."/>
            <person name="Yan M."/>
            <person name="Wang P."/>
            <person name="Xu J."/>
            <person name="Bruns T."/>
            <person name="Baldrian P."/>
            <person name="Vilgalys R."/>
            <person name="Dunand C."/>
            <person name="Henrissat B."/>
            <person name="Grigoriev I.V."/>
            <person name="Hibbett D."/>
            <person name="Nagy L.G."/>
            <person name="Martin F.M."/>
        </authorList>
    </citation>
    <scope>NUCLEOTIDE SEQUENCE</scope>
    <source>
        <strain evidence="1">UP504</strain>
    </source>
</reference>
<evidence type="ECO:0000313" key="1">
    <source>
        <dbReference type="EMBL" id="KAF9519977.1"/>
    </source>
</evidence>
<organism evidence="1 2">
    <name type="scientific">Hydnum rufescens UP504</name>
    <dbReference type="NCBI Taxonomy" id="1448309"/>
    <lineage>
        <taxon>Eukaryota</taxon>
        <taxon>Fungi</taxon>
        <taxon>Dikarya</taxon>
        <taxon>Basidiomycota</taxon>
        <taxon>Agaricomycotina</taxon>
        <taxon>Agaricomycetes</taxon>
        <taxon>Cantharellales</taxon>
        <taxon>Hydnaceae</taxon>
        <taxon>Hydnum</taxon>
    </lineage>
</organism>
<dbReference type="AlphaFoldDB" id="A0A9P6B9I4"/>
<dbReference type="Proteomes" id="UP000886523">
    <property type="component" value="Unassembled WGS sequence"/>
</dbReference>
<evidence type="ECO:0000313" key="2">
    <source>
        <dbReference type="Proteomes" id="UP000886523"/>
    </source>
</evidence>
<keyword evidence="2" id="KW-1185">Reference proteome</keyword>
<gene>
    <name evidence="1" type="ORF">BS47DRAFT_914739</name>
</gene>
<accession>A0A9P6B9I4</accession>
<name>A0A9P6B9I4_9AGAM</name>
<protein>
    <submittedName>
        <fullName evidence="1">Uncharacterized protein</fullName>
    </submittedName>
</protein>
<sequence>MPHGRVAGSKIGSLRRWASMQPTDWRRCIWSLIWALRDGGCVALERKCVCAGGGETAADDRCFPMGQVAHHLGGNGCFVEAKGKAYRSCTSVIVIETCLESSKRSNRKSMFL</sequence>